<reference evidence="8" key="1">
    <citation type="journal article" date="2019" name="Int. J. Syst. Evol. Microbiol.">
        <title>The Global Catalogue of Microorganisms (GCM) 10K type strain sequencing project: providing services to taxonomists for standard genome sequencing and annotation.</title>
        <authorList>
            <consortium name="The Broad Institute Genomics Platform"/>
            <consortium name="The Broad Institute Genome Sequencing Center for Infectious Disease"/>
            <person name="Wu L."/>
            <person name="Ma J."/>
        </authorList>
    </citation>
    <scope>NUCLEOTIDE SEQUENCE [LARGE SCALE GENOMIC DNA]</scope>
    <source>
        <strain evidence="8">JCM 9371</strain>
    </source>
</reference>
<dbReference type="Proteomes" id="UP001597063">
    <property type="component" value="Unassembled WGS sequence"/>
</dbReference>
<evidence type="ECO:0000256" key="3">
    <source>
        <dbReference type="ARBA" id="ARBA00048267"/>
    </source>
</evidence>
<dbReference type="CDD" id="cd16433">
    <property type="entry name" value="CheB"/>
    <property type="match status" value="1"/>
</dbReference>
<dbReference type="SUPFAM" id="SSF52738">
    <property type="entry name" value="Methylesterase CheB, C-terminal domain"/>
    <property type="match status" value="1"/>
</dbReference>
<evidence type="ECO:0000256" key="2">
    <source>
        <dbReference type="ARBA" id="ARBA00039140"/>
    </source>
</evidence>
<feature type="compositionally biased region" description="Basic and acidic residues" evidence="5">
    <location>
        <begin position="351"/>
        <end position="362"/>
    </location>
</feature>
<keyword evidence="4" id="KW-0145">Chemotaxis</keyword>
<dbReference type="RefSeq" id="WP_131763662.1">
    <property type="nucleotide sequence ID" value="NZ_CAACUY010000376.1"/>
</dbReference>
<evidence type="ECO:0000256" key="4">
    <source>
        <dbReference type="PROSITE-ProRule" id="PRU00050"/>
    </source>
</evidence>
<organism evidence="7 8">
    <name type="scientific">Actinomadura fibrosa</name>
    <dbReference type="NCBI Taxonomy" id="111802"/>
    <lineage>
        <taxon>Bacteria</taxon>
        <taxon>Bacillati</taxon>
        <taxon>Actinomycetota</taxon>
        <taxon>Actinomycetes</taxon>
        <taxon>Streptosporangiales</taxon>
        <taxon>Thermomonosporaceae</taxon>
        <taxon>Actinomadura</taxon>
    </lineage>
</organism>
<dbReference type="EMBL" id="JBHTGP010000013">
    <property type="protein sequence ID" value="MFD0688240.1"/>
    <property type="molecule type" value="Genomic_DNA"/>
</dbReference>
<protein>
    <recommendedName>
        <fullName evidence="2">protein-glutamate methylesterase</fullName>
        <ecNumber evidence="2">3.1.1.61</ecNumber>
    </recommendedName>
</protein>
<feature type="compositionally biased region" description="Low complexity" evidence="5">
    <location>
        <begin position="196"/>
        <end position="212"/>
    </location>
</feature>
<dbReference type="InterPro" id="IPR035909">
    <property type="entry name" value="CheB_C"/>
</dbReference>
<feature type="active site" evidence="4">
    <location>
        <position position="134"/>
    </location>
</feature>
<feature type="region of interest" description="Disordered" evidence="5">
    <location>
        <begin position="195"/>
        <end position="219"/>
    </location>
</feature>
<keyword evidence="1 4" id="KW-0378">Hydrolase</keyword>
<sequence>MVTAAGRDIVVIAASAGGIGALQGVMAELPGNLPAAVLVVLHVPPTGGRALPNILNRAGPLPAAQAADGEPVRHGRVYVAPPDHHLLLRDGAIHVSHGPKQHNHRPAADPLFESAAAEWGPRVTAVVLSGTLDDGAAGAAAVAAAGGAVAVQDPDDSTYDGMPRAALAAVPDAAVLPLKDIGSFIAEQSRTPVEIDPAAPTADNPAAPTADNPADRLEADPVAMEPPGVWSGITCPECGGPLNVMPRTRPAHYECRLGHGWSAGSLLDGQADAVERALWVAALRLEERSRLTRRMAADAEERGHTRSARLFRASSAESEEALVTIRSLIEHIATTAPDGLDGGDTGTAGAEEARENAREEAGGRGGAGGAGDGSEGEEERRGGGDAGGGSRTSGPAV</sequence>
<evidence type="ECO:0000256" key="5">
    <source>
        <dbReference type="SAM" id="MobiDB-lite"/>
    </source>
</evidence>
<feature type="active site" evidence="4">
    <location>
        <position position="42"/>
    </location>
</feature>
<dbReference type="InterPro" id="IPR011247">
    <property type="entry name" value="Chemotax_prot-Glu_Me-esterase"/>
</dbReference>
<evidence type="ECO:0000256" key="1">
    <source>
        <dbReference type="ARBA" id="ARBA00022801"/>
    </source>
</evidence>
<name>A0ABW2XR54_9ACTN</name>
<comment type="catalytic activity">
    <reaction evidence="3">
        <text>[protein]-L-glutamate 5-O-methyl ester + H2O = L-glutamyl-[protein] + methanol + H(+)</text>
        <dbReference type="Rhea" id="RHEA:23236"/>
        <dbReference type="Rhea" id="RHEA-COMP:10208"/>
        <dbReference type="Rhea" id="RHEA-COMP:10311"/>
        <dbReference type="ChEBI" id="CHEBI:15377"/>
        <dbReference type="ChEBI" id="CHEBI:15378"/>
        <dbReference type="ChEBI" id="CHEBI:17790"/>
        <dbReference type="ChEBI" id="CHEBI:29973"/>
        <dbReference type="ChEBI" id="CHEBI:82795"/>
        <dbReference type="EC" id="3.1.1.61"/>
    </reaction>
</comment>
<feature type="region of interest" description="Disordered" evidence="5">
    <location>
        <begin position="335"/>
        <end position="397"/>
    </location>
</feature>
<dbReference type="PANTHER" id="PTHR42872:SF6">
    <property type="entry name" value="PROTEIN-GLUTAMATE METHYLESTERASE_PROTEIN-GLUTAMINE GLUTAMINASE"/>
    <property type="match status" value="1"/>
</dbReference>
<dbReference type="InterPro" id="IPR000673">
    <property type="entry name" value="Sig_transdc_resp-reg_Me-estase"/>
</dbReference>
<keyword evidence="8" id="KW-1185">Reference proteome</keyword>
<dbReference type="Gene3D" id="3.40.50.180">
    <property type="entry name" value="Methylesterase CheB, C-terminal domain"/>
    <property type="match status" value="1"/>
</dbReference>
<feature type="compositionally biased region" description="Gly residues" evidence="5">
    <location>
        <begin position="363"/>
        <end position="373"/>
    </location>
</feature>
<comment type="caution">
    <text evidence="7">The sequence shown here is derived from an EMBL/GenBank/DDBJ whole genome shotgun (WGS) entry which is preliminary data.</text>
</comment>
<evidence type="ECO:0000259" key="6">
    <source>
        <dbReference type="PROSITE" id="PS50122"/>
    </source>
</evidence>
<evidence type="ECO:0000313" key="8">
    <source>
        <dbReference type="Proteomes" id="UP001597063"/>
    </source>
</evidence>
<gene>
    <name evidence="7" type="ORF">ACFQZM_27355</name>
</gene>
<accession>A0ABW2XR54</accession>
<dbReference type="PROSITE" id="PS50122">
    <property type="entry name" value="CHEB"/>
    <property type="match status" value="1"/>
</dbReference>
<proteinExistence type="predicted"/>
<dbReference type="Pfam" id="PF01339">
    <property type="entry name" value="CheB_methylest"/>
    <property type="match status" value="1"/>
</dbReference>
<feature type="domain" description="CheB-type methylesterase" evidence="6">
    <location>
        <begin position="3"/>
        <end position="192"/>
    </location>
</feature>
<feature type="active site" evidence="4">
    <location>
        <position position="15"/>
    </location>
</feature>
<dbReference type="EC" id="3.1.1.61" evidence="2"/>
<dbReference type="PIRSF" id="PIRSF036461">
    <property type="entry name" value="Chmtx_methlestr"/>
    <property type="match status" value="1"/>
</dbReference>
<evidence type="ECO:0000313" key="7">
    <source>
        <dbReference type="EMBL" id="MFD0688240.1"/>
    </source>
</evidence>
<dbReference type="PANTHER" id="PTHR42872">
    <property type="entry name" value="PROTEIN-GLUTAMATE METHYLESTERASE/PROTEIN-GLUTAMINE GLUTAMINASE"/>
    <property type="match status" value="1"/>
</dbReference>